<evidence type="ECO:0008006" key="2">
    <source>
        <dbReference type="Google" id="ProtNLM"/>
    </source>
</evidence>
<evidence type="ECO:0000313" key="1">
    <source>
        <dbReference type="EMBL" id="VAW29750.1"/>
    </source>
</evidence>
<accession>A0A3B0UKY7</accession>
<dbReference type="EMBL" id="UOEU01000002">
    <property type="protein sequence ID" value="VAW29750.1"/>
    <property type="molecule type" value="Genomic_DNA"/>
</dbReference>
<dbReference type="AlphaFoldDB" id="A0A3B0UKY7"/>
<name>A0A3B0UKY7_9ZZZZ</name>
<organism evidence="1">
    <name type="scientific">hydrothermal vent metagenome</name>
    <dbReference type="NCBI Taxonomy" id="652676"/>
    <lineage>
        <taxon>unclassified sequences</taxon>
        <taxon>metagenomes</taxon>
        <taxon>ecological metagenomes</taxon>
    </lineage>
</organism>
<reference evidence="1" key="1">
    <citation type="submission" date="2018-06" db="EMBL/GenBank/DDBJ databases">
        <authorList>
            <person name="Zhirakovskaya E."/>
        </authorList>
    </citation>
    <scope>NUCLEOTIDE SEQUENCE</scope>
</reference>
<protein>
    <recommendedName>
        <fullName evidence="2">DUF2281 domain-containing protein</fullName>
    </recommendedName>
</protein>
<sequence>MSVTFRQQLQNQISELPDDIVQQIADFTFFVMTRRDLTPMYADWTNSQWQDFSLEQFFREDDEVEYTLEDAQEIYHP</sequence>
<proteinExistence type="predicted"/>
<gene>
    <name evidence="1" type="ORF">MNBD_CHLOROFLEXI01-1005</name>
</gene>